<comment type="caution">
    <text evidence="2">The sequence shown here is derived from an EMBL/GenBank/DDBJ whole genome shotgun (WGS) entry which is preliminary data.</text>
</comment>
<accession>A0ABQ4E8U6</accession>
<evidence type="ECO:0008006" key="4">
    <source>
        <dbReference type="Google" id="ProtNLM"/>
    </source>
</evidence>
<evidence type="ECO:0000313" key="2">
    <source>
        <dbReference type="EMBL" id="GIG91147.1"/>
    </source>
</evidence>
<protein>
    <recommendedName>
        <fullName evidence="4">Asp23/Gls24 family envelope stress response protein</fullName>
    </recommendedName>
</protein>
<dbReference type="EMBL" id="BONW01000034">
    <property type="protein sequence ID" value="GIG91147.1"/>
    <property type="molecule type" value="Genomic_DNA"/>
</dbReference>
<reference evidence="2 3" key="1">
    <citation type="submission" date="2021-01" db="EMBL/GenBank/DDBJ databases">
        <title>Whole genome shotgun sequence of Plantactinospora endophytica NBRC 110450.</title>
        <authorList>
            <person name="Komaki H."/>
            <person name="Tamura T."/>
        </authorList>
    </citation>
    <scope>NUCLEOTIDE SEQUENCE [LARGE SCALE GENOMIC DNA]</scope>
    <source>
        <strain evidence="2 3">NBRC 110450</strain>
    </source>
</reference>
<evidence type="ECO:0000256" key="1">
    <source>
        <dbReference type="SAM" id="MobiDB-lite"/>
    </source>
</evidence>
<gene>
    <name evidence="2" type="ORF">Pen02_60830</name>
</gene>
<name>A0ABQ4E8U6_9ACTN</name>
<dbReference type="Proteomes" id="UP000646749">
    <property type="component" value="Unassembled WGS sequence"/>
</dbReference>
<proteinExistence type="predicted"/>
<dbReference type="RefSeq" id="WP_203869546.1">
    <property type="nucleotide sequence ID" value="NZ_BONW01000034.1"/>
</dbReference>
<feature type="compositionally biased region" description="Basic and acidic residues" evidence="1">
    <location>
        <begin position="18"/>
        <end position="31"/>
    </location>
</feature>
<sequence>MSSRATKSGAGRTGRITSESDRAARGRDNRNRRTSAQPGPTAAGAPGAGAGTPERRRNAAGPAREADPGTVARRIRDAVLAVPGVTGLTPGGGVEVATLFPGGKIAGIRLGDPVEVHVEVGPVAIAPVAEQIQAAVRGVLDTFGRDSAVEVVVEDIELPVPTGPVGGD</sequence>
<keyword evidence="3" id="KW-1185">Reference proteome</keyword>
<feature type="region of interest" description="Disordered" evidence="1">
    <location>
        <begin position="1"/>
        <end position="72"/>
    </location>
</feature>
<organism evidence="2 3">
    <name type="scientific">Plantactinospora endophytica</name>
    <dbReference type="NCBI Taxonomy" id="673535"/>
    <lineage>
        <taxon>Bacteria</taxon>
        <taxon>Bacillati</taxon>
        <taxon>Actinomycetota</taxon>
        <taxon>Actinomycetes</taxon>
        <taxon>Micromonosporales</taxon>
        <taxon>Micromonosporaceae</taxon>
        <taxon>Plantactinospora</taxon>
    </lineage>
</organism>
<evidence type="ECO:0000313" key="3">
    <source>
        <dbReference type="Proteomes" id="UP000646749"/>
    </source>
</evidence>